<evidence type="ECO:0000256" key="2">
    <source>
        <dbReference type="ARBA" id="ARBA00004609"/>
    </source>
</evidence>
<gene>
    <name evidence="19" type="ORF">TEA_007204</name>
</gene>
<dbReference type="STRING" id="542762.A0A4S4ERQ8"/>
<dbReference type="PROSITE" id="PS00587">
    <property type="entry name" value="GLYCOSYL_HYDROL_F17"/>
    <property type="match status" value="1"/>
</dbReference>
<keyword evidence="20" id="KW-1185">Reference proteome</keyword>
<evidence type="ECO:0000256" key="3">
    <source>
        <dbReference type="ARBA" id="ARBA00008773"/>
    </source>
</evidence>
<keyword evidence="8 16" id="KW-0378">Hydrolase</keyword>
<dbReference type="AlphaFoldDB" id="A0A4S4ERQ8"/>
<dbReference type="EC" id="3.2.1.39" evidence="4"/>
<evidence type="ECO:0000256" key="11">
    <source>
        <dbReference type="ARBA" id="ARBA00023157"/>
    </source>
</evidence>
<evidence type="ECO:0000256" key="13">
    <source>
        <dbReference type="ARBA" id="ARBA00023288"/>
    </source>
</evidence>
<evidence type="ECO:0000256" key="16">
    <source>
        <dbReference type="RuleBase" id="RU004336"/>
    </source>
</evidence>
<evidence type="ECO:0000256" key="9">
    <source>
        <dbReference type="ARBA" id="ARBA00022821"/>
    </source>
</evidence>
<evidence type="ECO:0000256" key="4">
    <source>
        <dbReference type="ARBA" id="ARBA00012780"/>
    </source>
</evidence>
<comment type="similarity">
    <text evidence="3 15">Belongs to the glycosyl hydrolase 17 family.</text>
</comment>
<evidence type="ECO:0000259" key="18">
    <source>
        <dbReference type="SMART" id="SM00768"/>
    </source>
</evidence>
<dbReference type="Proteomes" id="UP000306102">
    <property type="component" value="Unassembled WGS sequence"/>
</dbReference>
<evidence type="ECO:0000256" key="15">
    <source>
        <dbReference type="RuleBase" id="RU004335"/>
    </source>
</evidence>
<keyword evidence="7" id="KW-0732">Signal</keyword>
<dbReference type="InterPro" id="IPR012946">
    <property type="entry name" value="X8"/>
</dbReference>
<dbReference type="GO" id="GO:0006952">
    <property type="term" value="P:defense response"/>
    <property type="evidence" value="ECO:0007669"/>
    <property type="project" value="UniProtKB-KW"/>
</dbReference>
<comment type="subcellular location">
    <subcellularLocation>
        <location evidence="2">Cell membrane</location>
        <topology evidence="2">Lipid-anchor</topology>
        <topology evidence="2">GPI-anchor</topology>
    </subcellularLocation>
</comment>
<feature type="transmembrane region" description="Helical" evidence="17">
    <location>
        <begin position="12"/>
        <end position="31"/>
    </location>
</feature>
<dbReference type="Pfam" id="PF00332">
    <property type="entry name" value="Glyco_hydro_17"/>
    <property type="match status" value="1"/>
</dbReference>
<comment type="caution">
    <text evidence="19">The sequence shown here is derived from an EMBL/GenBank/DDBJ whole genome shotgun (WGS) entry which is preliminary data.</text>
</comment>
<keyword evidence="12" id="KW-0325">Glycoprotein</keyword>
<evidence type="ECO:0000256" key="17">
    <source>
        <dbReference type="SAM" id="Phobius"/>
    </source>
</evidence>
<dbReference type="InterPro" id="IPR017853">
    <property type="entry name" value="GH"/>
</dbReference>
<keyword evidence="5" id="KW-1003">Cell membrane</keyword>
<dbReference type="Gene3D" id="3.20.20.80">
    <property type="entry name" value="Glycosidases"/>
    <property type="match status" value="1"/>
</dbReference>
<evidence type="ECO:0000256" key="6">
    <source>
        <dbReference type="ARBA" id="ARBA00022622"/>
    </source>
</evidence>
<keyword evidence="13" id="KW-0449">Lipoprotein</keyword>
<dbReference type="PANTHER" id="PTHR32227">
    <property type="entry name" value="GLUCAN ENDO-1,3-BETA-GLUCOSIDASE BG1-RELATED-RELATED"/>
    <property type="match status" value="1"/>
</dbReference>
<keyword evidence="14 16" id="KW-0326">Glycosidase</keyword>
<accession>A0A4S4ERQ8</accession>
<dbReference type="GO" id="GO:0042973">
    <property type="term" value="F:glucan endo-1,3-beta-D-glucosidase activity"/>
    <property type="evidence" value="ECO:0007669"/>
    <property type="project" value="UniProtKB-EC"/>
</dbReference>
<keyword evidence="17" id="KW-1133">Transmembrane helix</keyword>
<evidence type="ECO:0000256" key="7">
    <source>
        <dbReference type="ARBA" id="ARBA00022729"/>
    </source>
</evidence>
<dbReference type="EMBL" id="SDRB02002394">
    <property type="protein sequence ID" value="THG19479.1"/>
    <property type="molecule type" value="Genomic_DNA"/>
</dbReference>
<organism evidence="19 20">
    <name type="scientific">Camellia sinensis var. sinensis</name>
    <name type="common">China tea</name>
    <dbReference type="NCBI Taxonomy" id="542762"/>
    <lineage>
        <taxon>Eukaryota</taxon>
        <taxon>Viridiplantae</taxon>
        <taxon>Streptophyta</taxon>
        <taxon>Embryophyta</taxon>
        <taxon>Tracheophyta</taxon>
        <taxon>Spermatophyta</taxon>
        <taxon>Magnoliopsida</taxon>
        <taxon>eudicotyledons</taxon>
        <taxon>Gunneridae</taxon>
        <taxon>Pentapetalae</taxon>
        <taxon>asterids</taxon>
        <taxon>Ericales</taxon>
        <taxon>Theaceae</taxon>
        <taxon>Camellia</taxon>
    </lineage>
</organism>
<evidence type="ECO:0000313" key="20">
    <source>
        <dbReference type="Proteomes" id="UP000306102"/>
    </source>
</evidence>
<evidence type="ECO:0000256" key="8">
    <source>
        <dbReference type="ARBA" id="ARBA00022801"/>
    </source>
</evidence>
<evidence type="ECO:0000313" key="19">
    <source>
        <dbReference type="EMBL" id="THG19479.1"/>
    </source>
</evidence>
<dbReference type="InterPro" id="IPR044965">
    <property type="entry name" value="Glyco_hydro_17_plant"/>
</dbReference>
<dbReference type="InterPro" id="IPR000490">
    <property type="entry name" value="Glyco_hydro_17"/>
</dbReference>
<reference evidence="19 20" key="1">
    <citation type="journal article" date="2018" name="Proc. Natl. Acad. Sci. U.S.A.">
        <title>Draft genome sequence of Camellia sinensis var. sinensis provides insights into the evolution of the tea genome and tea quality.</title>
        <authorList>
            <person name="Wei C."/>
            <person name="Yang H."/>
            <person name="Wang S."/>
            <person name="Zhao J."/>
            <person name="Liu C."/>
            <person name="Gao L."/>
            <person name="Xia E."/>
            <person name="Lu Y."/>
            <person name="Tai Y."/>
            <person name="She G."/>
            <person name="Sun J."/>
            <person name="Cao H."/>
            <person name="Tong W."/>
            <person name="Gao Q."/>
            <person name="Li Y."/>
            <person name="Deng W."/>
            <person name="Jiang X."/>
            <person name="Wang W."/>
            <person name="Chen Q."/>
            <person name="Zhang S."/>
            <person name="Li H."/>
            <person name="Wu J."/>
            <person name="Wang P."/>
            <person name="Li P."/>
            <person name="Shi C."/>
            <person name="Zheng F."/>
            <person name="Jian J."/>
            <person name="Huang B."/>
            <person name="Shan D."/>
            <person name="Shi M."/>
            <person name="Fang C."/>
            <person name="Yue Y."/>
            <person name="Li F."/>
            <person name="Li D."/>
            <person name="Wei S."/>
            <person name="Han B."/>
            <person name="Jiang C."/>
            <person name="Yin Y."/>
            <person name="Xia T."/>
            <person name="Zhang Z."/>
            <person name="Bennetzen J.L."/>
            <person name="Zhao S."/>
            <person name="Wan X."/>
        </authorList>
    </citation>
    <scope>NUCLEOTIDE SEQUENCE [LARGE SCALE GENOMIC DNA]</scope>
    <source>
        <strain evidence="20">cv. Shuchazao</strain>
        <tissue evidence="19">Leaf</tissue>
    </source>
</reference>
<dbReference type="GO" id="GO:0098552">
    <property type="term" value="C:side of membrane"/>
    <property type="evidence" value="ECO:0007669"/>
    <property type="project" value="UniProtKB-KW"/>
</dbReference>
<dbReference type="GO" id="GO:0005975">
    <property type="term" value="P:carbohydrate metabolic process"/>
    <property type="evidence" value="ECO:0007669"/>
    <property type="project" value="InterPro"/>
</dbReference>
<dbReference type="SMART" id="SM00768">
    <property type="entry name" value="X8"/>
    <property type="match status" value="1"/>
</dbReference>
<evidence type="ECO:0000256" key="5">
    <source>
        <dbReference type="ARBA" id="ARBA00022475"/>
    </source>
</evidence>
<keyword evidence="6" id="KW-0336">GPI-anchor</keyword>
<keyword evidence="17" id="KW-0812">Transmembrane</keyword>
<feature type="domain" description="X8" evidence="18">
    <location>
        <begin position="397"/>
        <end position="481"/>
    </location>
</feature>
<dbReference type="SUPFAM" id="SSF51445">
    <property type="entry name" value="(Trans)glycosidases"/>
    <property type="match status" value="1"/>
</dbReference>
<evidence type="ECO:0000256" key="12">
    <source>
        <dbReference type="ARBA" id="ARBA00023180"/>
    </source>
</evidence>
<protein>
    <recommendedName>
        <fullName evidence="4">glucan endo-1,3-beta-D-glucosidase</fullName>
        <ecNumber evidence="4">3.2.1.39</ecNumber>
    </recommendedName>
</protein>
<evidence type="ECO:0000256" key="1">
    <source>
        <dbReference type="ARBA" id="ARBA00000382"/>
    </source>
</evidence>
<proteinExistence type="inferred from homology"/>
<dbReference type="GO" id="GO:0005886">
    <property type="term" value="C:plasma membrane"/>
    <property type="evidence" value="ECO:0007669"/>
    <property type="project" value="UniProtKB-SubCell"/>
</dbReference>
<keyword evidence="11" id="KW-1015">Disulfide bond</keyword>
<dbReference type="Gene3D" id="1.20.58.1040">
    <property type="match status" value="1"/>
</dbReference>
<dbReference type="FunFam" id="3.20.20.80:FF:000008">
    <property type="entry name" value="Glucan endo-1,3-beta-glucosidase 5"/>
    <property type="match status" value="1"/>
</dbReference>
<comment type="catalytic activity">
    <reaction evidence="1">
        <text>Hydrolysis of (1-&gt;3)-beta-D-glucosidic linkages in (1-&gt;3)-beta-D-glucans.</text>
        <dbReference type="EC" id="3.2.1.39"/>
    </reaction>
</comment>
<evidence type="ECO:0000256" key="14">
    <source>
        <dbReference type="ARBA" id="ARBA00023295"/>
    </source>
</evidence>
<dbReference type="Pfam" id="PF07983">
    <property type="entry name" value="X8"/>
    <property type="match status" value="1"/>
</dbReference>
<keyword evidence="9" id="KW-0611">Plant defense</keyword>
<keyword evidence="10 17" id="KW-0472">Membrane</keyword>
<sequence>MYFSYLRYQLAFIIRRFIFLYVPLVVVLLLGDHHRGGGGGGGGGLAVVEAGGLACNWGLRATHPLPPNIVVKLMKDNGFDKVKLFEADPGVMKALGNSGIQVMLGIPNDFLAPLASGVGVAEDWVSQNVSSFISKYGVDIRYVAVGNEPFLKTYNGTYLKTTFPALENIQAALIKAGLGRQVKVTVPLNADVYQTQSGLPSGGDFRSDIRGLMISIVKFLSNNAAPLTINIYPFLSLYDDPHFPVEFAFFSGTSSPVVDGPISYTNVFEANFDTLIWALEKNGFASMPIIVGEVGWPTDGNLNANNDNARKFNQGLINRIIQGQGTPKRKSPPDIYLFALIDEDAKSIDPGNFERHWGMFYYDGTLKYPLALDLASGGSRNNRTLVAAKGVRYLARQWCIMAPEASVSDPNLLSSINYACTYADCTSLGYGSSCAGLDVRGNASYAFNMYYQTMNQQKGSCQFSNLSTITAIDPSPHNCRFEIMTDLGKHEQSTSPSTSSSPPGTGTGLISKRNSIIAFAAAFLSSSLIICFL</sequence>
<name>A0A4S4ERQ8_CAMSN</name>
<dbReference type="FunFam" id="1.20.58.1040:FF:000002">
    <property type="entry name" value="Glucan endo-1,3-beta-glucosidase 8"/>
    <property type="match status" value="1"/>
</dbReference>
<evidence type="ECO:0000256" key="10">
    <source>
        <dbReference type="ARBA" id="ARBA00023136"/>
    </source>
</evidence>